<dbReference type="Pfam" id="PF01733">
    <property type="entry name" value="Nucleoside_tran"/>
    <property type="match status" value="1"/>
</dbReference>
<keyword evidence="4 7" id="KW-0812">Transmembrane</keyword>
<dbReference type="EMBL" id="JAVFWL010000004">
    <property type="protein sequence ID" value="KAK6750910.1"/>
    <property type="molecule type" value="Genomic_DNA"/>
</dbReference>
<gene>
    <name evidence="8" type="primary">Necator_chrIV.g16010</name>
    <name evidence="8" type="ORF">RB195_002714</name>
</gene>
<reference evidence="8 9" key="1">
    <citation type="submission" date="2023-08" db="EMBL/GenBank/DDBJ databases">
        <title>A Necator americanus chromosomal reference genome.</title>
        <authorList>
            <person name="Ilik V."/>
            <person name="Petrzelkova K.J."/>
            <person name="Pardy F."/>
            <person name="Fuh T."/>
            <person name="Niatou-Singa F.S."/>
            <person name="Gouil Q."/>
            <person name="Baker L."/>
            <person name="Ritchie M.E."/>
            <person name="Jex A.R."/>
            <person name="Gazzola D."/>
            <person name="Li H."/>
            <person name="Toshio Fujiwara R."/>
            <person name="Zhan B."/>
            <person name="Aroian R.V."/>
            <person name="Pafco B."/>
            <person name="Schwarz E.M."/>
        </authorList>
    </citation>
    <scope>NUCLEOTIDE SEQUENCE [LARGE SCALE GENOMIC DNA]</scope>
    <source>
        <strain evidence="8 9">Aroian</strain>
        <tissue evidence="8">Whole animal</tissue>
    </source>
</reference>
<evidence type="ECO:0000313" key="8">
    <source>
        <dbReference type="EMBL" id="KAK6750910.1"/>
    </source>
</evidence>
<keyword evidence="9" id="KW-1185">Reference proteome</keyword>
<dbReference type="PANTHER" id="PTHR10332:SF28">
    <property type="entry name" value="EQUILIBRATIVE NUCLEOSIDE TRANSPORTER (ENT) FAMILY"/>
    <property type="match status" value="1"/>
</dbReference>
<evidence type="ECO:0000256" key="4">
    <source>
        <dbReference type="ARBA" id="ARBA00022692"/>
    </source>
</evidence>
<feature type="transmembrane region" description="Helical" evidence="7">
    <location>
        <begin position="175"/>
        <end position="194"/>
    </location>
</feature>
<organism evidence="8 9">
    <name type="scientific">Necator americanus</name>
    <name type="common">Human hookworm</name>
    <dbReference type="NCBI Taxonomy" id="51031"/>
    <lineage>
        <taxon>Eukaryota</taxon>
        <taxon>Metazoa</taxon>
        <taxon>Ecdysozoa</taxon>
        <taxon>Nematoda</taxon>
        <taxon>Chromadorea</taxon>
        <taxon>Rhabditida</taxon>
        <taxon>Rhabditina</taxon>
        <taxon>Rhabditomorpha</taxon>
        <taxon>Strongyloidea</taxon>
        <taxon>Ancylostomatidae</taxon>
        <taxon>Bunostominae</taxon>
        <taxon>Necator</taxon>
    </lineage>
</organism>
<evidence type="ECO:0000313" key="9">
    <source>
        <dbReference type="Proteomes" id="UP001303046"/>
    </source>
</evidence>
<keyword evidence="6 7" id="KW-0472">Membrane</keyword>
<feature type="transmembrane region" description="Helical" evidence="7">
    <location>
        <begin position="29"/>
        <end position="53"/>
    </location>
</feature>
<feature type="transmembrane region" description="Helical" evidence="7">
    <location>
        <begin position="258"/>
        <end position="284"/>
    </location>
</feature>
<feature type="transmembrane region" description="Helical" evidence="7">
    <location>
        <begin position="304"/>
        <end position="324"/>
    </location>
</feature>
<evidence type="ECO:0000256" key="2">
    <source>
        <dbReference type="ARBA" id="ARBA00007965"/>
    </source>
</evidence>
<name>A0ABR1DKS4_NECAM</name>
<sequence>MSGSGSPSSSASSPSDFPSLISVVDRKHAVYGIFLLHGVGMLMSWNMFITIAPQYYVDYWFTVDGNATDYAESFMSVIGVTSQIPNVGVMFINMAITVAGSMMMRIAVPLVINCCLVMVIILLVIFVQPSDNDRNWFYIVTLIIIMLMNLCNGVYQNSIYGVVADFPDNYPNSLIIGNNLCGIFTSVMSIFTTIVSPNDIMLNALLYFSISLGVLVICGLSLIVLVKLPYYNYIMGIGERARQDDDAERPNLRQYLECFSYCWVQLFNNFFVYFVTLIIFPAMMSETPFYRQPGEPWGSVFPENLYFAINTFLNFNVFASLGSLSANYVQFPKPPFLWIPVVLRLLFIPFFMFCNYQPAGKNRTLPVFFKNEWWFTIAGSVMAYTCGYFSSLALIYTPSVVPTCYQKISGMAAAIALMLGILCGVSLTPVIGIITAAL</sequence>
<comment type="subcellular location">
    <subcellularLocation>
        <location evidence="1">Membrane</location>
        <topology evidence="1">Multi-pass membrane protein</topology>
    </subcellularLocation>
</comment>
<evidence type="ECO:0000256" key="5">
    <source>
        <dbReference type="ARBA" id="ARBA00022989"/>
    </source>
</evidence>
<evidence type="ECO:0000256" key="7">
    <source>
        <dbReference type="SAM" id="Phobius"/>
    </source>
</evidence>
<comment type="caution">
    <text evidence="8">The sequence shown here is derived from an EMBL/GenBank/DDBJ whole genome shotgun (WGS) entry which is preliminary data.</text>
</comment>
<proteinExistence type="inferred from homology"/>
<feature type="transmembrane region" description="Helical" evidence="7">
    <location>
        <begin position="200"/>
        <end position="226"/>
    </location>
</feature>
<accession>A0ABR1DKS4</accession>
<comment type="similarity">
    <text evidence="2">Belongs to the SLC29A/ENT transporter (TC 2.A.57) family.</text>
</comment>
<evidence type="ECO:0000256" key="3">
    <source>
        <dbReference type="ARBA" id="ARBA00022448"/>
    </source>
</evidence>
<keyword evidence="3" id="KW-0813">Transport</keyword>
<feature type="transmembrane region" description="Helical" evidence="7">
    <location>
        <begin position="136"/>
        <end position="155"/>
    </location>
</feature>
<evidence type="ECO:0000256" key="6">
    <source>
        <dbReference type="ARBA" id="ARBA00023136"/>
    </source>
</evidence>
<feature type="transmembrane region" description="Helical" evidence="7">
    <location>
        <begin position="408"/>
        <end position="437"/>
    </location>
</feature>
<feature type="transmembrane region" description="Helical" evidence="7">
    <location>
        <begin position="73"/>
        <end position="96"/>
    </location>
</feature>
<dbReference type="Proteomes" id="UP001303046">
    <property type="component" value="Unassembled WGS sequence"/>
</dbReference>
<dbReference type="InterPro" id="IPR002259">
    <property type="entry name" value="Eqnu_transpt"/>
</dbReference>
<feature type="transmembrane region" description="Helical" evidence="7">
    <location>
        <begin position="108"/>
        <end position="130"/>
    </location>
</feature>
<evidence type="ECO:0008006" key="10">
    <source>
        <dbReference type="Google" id="ProtNLM"/>
    </source>
</evidence>
<protein>
    <recommendedName>
        <fullName evidence="10">Nucleoside transporter</fullName>
    </recommendedName>
</protein>
<dbReference type="PRINTS" id="PR01130">
    <property type="entry name" value="DERENTRNSPRT"/>
</dbReference>
<feature type="transmembrane region" description="Helical" evidence="7">
    <location>
        <begin position="336"/>
        <end position="353"/>
    </location>
</feature>
<dbReference type="PANTHER" id="PTHR10332">
    <property type="entry name" value="EQUILIBRATIVE NUCLEOSIDE TRANSPORTER"/>
    <property type="match status" value="1"/>
</dbReference>
<evidence type="ECO:0000256" key="1">
    <source>
        <dbReference type="ARBA" id="ARBA00004141"/>
    </source>
</evidence>
<keyword evidence="5 7" id="KW-1133">Transmembrane helix</keyword>
<feature type="transmembrane region" description="Helical" evidence="7">
    <location>
        <begin position="373"/>
        <end position="396"/>
    </location>
</feature>